<gene>
    <name evidence="1" type="ORF">SAMN04244559_00789</name>
</gene>
<dbReference type="SUPFAM" id="SSF53335">
    <property type="entry name" value="S-adenosyl-L-methionine-dependent methyltransferases"/>
    <property type="match status" value="1"/>
</dbReference>
<dbReference type="CDD" id="cd02440">
    <property type="entry name" value="AdoMet_MTases"/>
    <property type="match status" value="1"/>
</dbReference>
<dbReference type="Proteomes" id="UP000182983">
    <property type="component" value="Unassembled WGS sequence"/>
</dbReference>
<dbReference type="OrthoDB" id="9792690at2"/>
<dbReference type="InterPro" id="IPR029063">
    <property type="entry name" value="SAM-dependent_MTases_sf"/>
</dbReference>
<dbReference type="InterPro" id="IPR010743">
    <property type="entry name" value="Methionine_synth_MetW"/>
</dbReference>
<accession>A0A1H6H4B8</accession>
<sequence>MMTLANGSLRVDLKLIAEMVEPGARVLDVGCGEGALLDWLGRHRGVDGRGIELSMEGVSAGVGHGLSVIQGDADTDLKDYPSGAFDYVILSQTLQATHEPRKVLENMLRIGRHAIVSFPNFGHWRVRAHLLFRGTMPVTDTLVHQWYDTPNIHFCTIRDFLDLCREMNVRVEKAIALDRDGRVLPLPRAAGIANLFADQALFVLSRDA</sequence>
<dbReference type="AlphaFoldDB" id="A0A1H6H4B8"/>
<evidence type="ECO:0000313" key="1">
    <source>
        <dbReference type="EMBL" id="SEH29000.1"/>
    </source>
</evidence>
<protein>
    <submittedName>
        <fullName evidence="1">Methionine biosynthesis protein MetW</fullName>
    </submittedName>
</protein>
<dbReference type="NCBIfam" id="TIGR02081">
    <property type="entry name" value="metW"/>
    <property type="match status" value="1"/>
</dbReference>
<keyword evidence="2" id="KW-1185">Reference proteome</keyword>
<name>A0A1H6H4B8_MAGFU</name>
<dbReference type="RefSeq" id="WP_074765713.1">
    <property type="nucleotide sequence ID" value="NZ_FNWO01000002.1"/>
</dbReference>
<reference evidence="2" key="1">
    <citation type="submission" date="2016-10" db="EMBL/GenBank/DDBJ databases">
        <authorList>
            <person name="Varghese N."/>
            <person name="Submissions S."/>
        </authorList>
    </citation>
    <scope>NUCLEOTIDE SEQUENCE [LARGE SCALE GENOMIC DNA]</scope>
    <source>
        <strain evidence="2">DSM 13234</strain>
    </source>
</reference>
<dbReference type="EMBL" id="FNWO01000002">
    <property type="protein sequence ID" value="SEH29000.1"/>
    <property type="molecule type" value="Genomic_DNA"/>
</dbReference>
<organism evidence="1 2">
    <name type="scientific">Magnetospirillum fulvum</name>
    <name type="common">Rhodospirillum fulvum</name>
    <dbReference type="NCBI Taxonomy" id="1082"/>
    <lineage>
        <taxon>Bacteria</taxon>
        <taxon>Pseudomonadati</taxon>
        <taxon>Pseudomonadota</taxon>
        <taxon>Alphaproteobacteria</taxon>
        <taxon>Rhodospirillales</taxon>
        <taxon>Rhodospirillaceae</taxon>
        <taxon>Magnetospirillum</taxon>
    </lineage>
</organism>
<dbReference type="Gene3D" id="3.40.50.150">
    <property type="entry name" value="Vaccinia Virus protein VP39"/>
    <property type="match status" value="1"/>
</dbReference>
<proteinExistence type="predicted"/>
<evidence type="ECO:0000313" key="2">
    <source>
        <dbReference type="Proteomes" id="UP000182983"/>
    </source>
</evidence>
<dbReference type="Pfam" id="PF07021">
    <property type="entry name" value="MetW"/>
    <property type="match status" value="1"/>
</dbReference>